<dbReference type="Pfam" id="PF16900">
    <property type="entry name" value="REPA_OB_2"/>
    <property type="match status" value="1"/>
</dbReference>
<feature type="domain" description="Replication protein A 70 kDa DNA-binding subunit B/D first OB fold" evidence="3">
    <location>
        <begin position="21"/>
        <end position="83"/>
    </location>
</feature>
<dbReference type="InterPro" id="IPR012340">
    <property type="entry name" value="NA-bd_OB-fold"/>
</dbReference>
<dbReference type="Pfam" id="PF02721">
    <property type="entry name" value="DUF223"/>
    <property type="match status" value="1"/>
</dbReference>
<evidence type="ECO:0000259" key="4">
    <source>
        <dbReference type="Pfam" id="PF08646"/>
    </source>
</evidence>
<dbReference type="Gene3D" id="2.40.50.140">
    <property type="entry name" value="Nucleic acid-binding proteins"/>
    <property type="match status" value="3"/>
</dbReference>
<name>A0A5N6PA68_9ASTR</name>
<sequence>MSMSMSIKRISEIFPGDPPEALEIRVIKKWRPFTKQQEKMTDICYLLVDSHGDAIEAVVDSNQEEYFQSTISIQSCYTIDKYISIPSRTYMPAIQHRASLRIGKYATIQPLLGKNLPTYYYKFASYKDLPRRMELPKLLTDYIGRIEDVSDIMIRSGKKMRKVIIQDESRNIIEITLWGDKANLIEKRDSMGKILAITSTTVTQFKDKLQLESTTATTTDVNPSIPDLNTYIDRFKNLGETSHHQPREKMITITEVKSIDIADNLQNRYKCVATVIDIQEHRNWYYVICSMCTKKVYPQRNDFVCEDHGLFAEPKFMYCVNTTITDDNTNANAVFFNDSMNELLNISCHDLVITHNNRNPKILPEQISAISGIPLLLYFNFKKDGTIAINKAEKVSAFPPTTPDPKMGSARKARQLATHEDSSGKKSKY</sequence>
<evidence type="ECO:0000259" key="3">
    <source>
        <dbReference type="Pfam" id="PF02721"/>
    </source>
</evidence>
<dbReference type="GO" id="GO:0003677">
    <property type="term" value="F:DNA binding"/>
    <property type="evidence" value="ECO:0007669"/>
    <property type="project" value="UniProtKB-KW"/>
</dbReference>
<dbReference type="OrthoDB" id="1729439at2759"/>
<feature type="compositionally biased region" description="Basic and acidic residues" evidence="2">
    <location>
        <begin position="417"/>
        <end position="429"/>
    </location>
</feature>
<accession>A0A5N6PA68</accession>
<evidence type="ECO:0008006" key="8">
    <source>
        <dbReference type="Google" id="ProtNLM"/>
    </source>
</evidence>
<feature type="domain" description="Replication protein A OB" evidence="5">
    <location>
        <begin position="145"/>
        <end position="218"/>
    </location>
</feature>
<proteinExistence type="predicted"/>
<dbReference type="AlphaFoldDB" id="A0A5N6PA68"/>
<dbReference type="SUPFAM" id="SSF50249">
    <property type="entry name" value="Nucleic acid-binding proteins"/>
    <property type="match status" value="2"/>
</dbReference>
<gene>
    <name evidence="6" type="ORF">E3N88_13383</name>
</gene>
<dbReference type="EMBL" id="SZYD01000006">
    <property type="protein sequence ID" value="KAD5961910.1"/>
    <property type="molecule type" value="Genomic_DNA"/>
</dbReference>
<feature type="domain" description="Replication factor A C-terminal" evidence="4">
    <location>
        <begin position="270"/>
        <end position="361"/>
    </location>
</feature>
<organism evidence="6 7">
    <name type="scientific">Mikania micrantha</name>
    <name type="common">bitter vine</name>
    <dbReference type="NCBI Taxonomy" id="192012"/>
    <lineage>
        <taxon>Eukaryota</taxon>
        <taxon>Viridiplantae</taxon>
        <taxon>Streptophyta</taxon>
        <taxon>Embryophyta</taxon>
        <taxon>Tracheophyta</taxon>
        <taxon>Spermatophyta</taxon>
        <taxon>Magnoliopsida</taxon>
        <taxon>eudicotyledons</taxon>
        <taxon>Gunneridae</taxon>
        <taxon>Pentapetalae</taxon>
        <taxon>asterids</taxon>
        <taxon>campanulids</taxon>
        <taxon>Asterales</taxon>
        <taxon>Asteraceae</taxon>
        <taxon>Asteroideae</taxon>
        <taxon>Heliantheae alliance</taxon>
        <taxon>Eupatorieae</taxon>
        <taxon>Mikania</taxon>
    </lineage>
</organism>
<protein>
    <recommendedName>
        <fullName evidence="8">Replication factor A C-terminal domain-containing protein</fullName>
    </recommendedName>
</protein>
<evidence type="ECO:0000256" key="1">
    <source>
        <dbReference type="ARBA" id="ARBA00023125"/>
    </source>
</evidence>
<feature type="region of interest" description="Disordered" evidence="2">
    <location>
        <begin position="396"/>
        <end position="429"/>
    </location>
</feature>
<dbReference type="Pfam" id="PF08646">
    <property type="entry name" value="Rep_fac-A_C"/>
    <property type="match status" value="1"/>
</dbReference>
<evidence type="ECO:0000256" key="2">
    <source>
        <dbReference type="SAM" id="MobiDB-lite"/>
    </source>
</evidence>
<keyword evidence="1" id="KW-0238">DNA-binding</keyword>
<dbReference type="PANTHER" id="PTHR47165:SF4">
    <property type="entry name" value="OS03G0429900 PROTEIN"/>
    <property type="match status" value="1"/>
</dbReference>
<evidence type="ECO:0000313" key="6">
    <source>
        <dbReference type="EMBL" id="KAD5961910.1"/>
    </source>
</evidence>
<reference evidence="6 7" key="1">
    <citation type="submission" date="2019-05" db="EMBL/GenBank/DDBJ databases">
        <title>Mikania micrantha, genome provides insights into the molecular mechanism of rapid growth.</title>
        <authorList>
            <person name="Liu B."/>
        </authorList>
    </citation>
    <scope>NUCLEOTIDE SEQUENCE [LARGE SCALE GENOMIC DNA]</scope>
    <source>
        <strain evidence="6">NLD-2019</strain>
        <tissue evidence="6">Leaf</tissue>
    </source>
</reference>
<evidence type="ECO:0000313" key="7">
    <source>
        <dbReference type="Proteomes" id="UP000326396"/>
    </source>
</evidence>
<keyword evidence="7" id="KW-1185">Reference proteome</keyword>
<evidence type="ECO:0000259" key="5">
    <source>
        <dbReference type="Pfam" id="PF16900"/>
    </source>
</evidence>
<comment type="caution">
    <text evidence="6">The sequence shown here is derived from an EMBL/GenBank/DDBJ whole genome shotgun (WGS) entry which is preliminary data.</text>
</comment>
<dbReference type="PANTHER" id="PTHR47165">
    <property type="entry name" value="OS03G0429900 PROTEIN"/>
    <property type="match status" value="1"/>
</dbReference>
<dbReference type="InterPro" id="IPR003871">
    <property type="entry name" value="RFA1B/D_OB_1st"/>
</dbReference>
<dbReference type="Proteomes" id="UP000326396">
    <property type="component" value="Linkage Group LG14"/>
</dbReference>
<dbReference type="InterPro" id="IPR013955">
    <property type="entry name" value="Rep_factor-A_C"/>
</dbReference>
<dbReference type="InterPro" id="IPR031657">
    <property type="entry name" value="REPA_OB_2"/>
</dbReference>